<sequence>MWTSCHDPDIERRQEFEDDAAKPHYRATVCRGISGRPEIKGPPHPPSRGARHDRDAVPDIYQHEYSVITTPCTASRIYNLWRLSSNMYTRHPTGNPHDRGKEFYTLFDAYAHGLSLGAQAAPFRNAVIEAVIELLDDYDGLWHETGWNALRDATARHPECWLRRLVAFKFVVSVHDSMWTWLGPKAIGDEDMLGLVKKTLGELPVGRKGRDLWQEVIDNGARFHESRHG</sequence>
<dbReference type="EMBL" id="JAPHNI010000071">
    <property type="protein sequence ID" value="KAJ8116984.1"/>
    <property type="molecule type" value="Genomic_DNA"/>
</dbReference>
<proteinExistence type="predicted"/>
<gene>
    <name evidence="1" type="ORF">OPT61_g1713</name>
</gene>
<accession>A0ACC2IPC1</accession>
<dbReference type="Proteomes" id="UP001153331">
    <property type="component" value="Unassembled WGS sequence"/>
</dbReference>
<comment type="caution">
    <text evidence="1">The sequence shown here is derived from an EMBL/GenBank/DDBJ whole genome shotgun (WGS) entry which is preliminary data.</text>
</comment>
<name>A0ACC2IPC1_9PLEO</name>
<organism evidence="1 2">
    <name type="scientific">Boeremia exigua</name>
    <dbReference type="NCBI Taxonomy" id="749465"/>
    <lineage>
        <taxon>Eukaryota</taxon>
        <taxon>Fungi</taxon>
        <taxon>Dikarya</taxon>
        <taxon>Ascomycota</taxon>
        <taxon>Pezizomycotina</taxon>
        <taxon>Dothideomycetes</taxon>
        <taxon>Pleosporomycetidae</taxon>
        <taxon>Pleosporales</taxon>
        <taxon>Pleosporineae</taxon>
        <taxon>Didymellaceae</taxon>
        <taxon>Boeremia</taxon>
    </lineage>
</organism>
<protein>
    <submittedName>
        <fullName evidence="1">Uncharacterized protein</fullName>
    </submittedName>
</protein>
<evidence type="ECO:0000313" key="2">
    <source>
        <dbReference type="Proteomes" id="UP001153331"/>
    </source>
</evidence>
<reference evidence="1" key="1">
    <citation type="submission" date="2022-11" db="EMBL/GenBank/DDBJ databases">
        <title>Genome Sequence of Boeremia exigua.</title>
        <authorList>
            <person name="Buettner E."/>
        </authorList>
    </citation>
    <scope>NUCLEOTIDE SEQUENCE</scope>
    <source>
        <strain evidence="1">CU02</strain>
    </source>
</reference>
<keyword evidence="2" id="KW-1185">Reference proteome</keyword>
<evidence type="ECO:0000313" key="1">
    <source>
        <dbReference type="EMBL" id="KAJ8116984.1"/>
    </source>
</evidence>